<dbReference type="InterPro" id="IPR001952">
    <property type="entry name" value="Alkaline_phosphatase"/>
</dbReference>
<keyword evidence="5" id="KW-1185">Reference proteome</keyword>
<feature type="signal peptide" evidence="3">
    <location>
        <begin position="1"/>
        <end position="19"/>
    </location>
</feature>
<name>A0ABX0IMD7_9FLAO</name>
<dbReference type="Proteomes" id="UP000817854">
    <property type="component" value="Unassembled WGS sequence"/>
</dbReference>
<dbReference type="CDD" id="cd16012">
    <property type="entry name" value="ALP"/>
    <property type="match status" value="1"/>
</dbReference>
<gene>
    <name evidence="4" type="ORF">FIA58_004230</name>
</gene>
<reference evidence="5" key="1">
    <citation type="submission" date="2019-05" db="EMBL/GenBank/DDBJ databases">
        <title>Flavobacterium profundi sp. nov., isolated from a deep-sea seamount.</title>
        <authorList>
            <person name="Zhang D.-C."/>
        </authorList>
    </citation>
    <scope>NUCLEOTIDE SEQUENCE [LARGE SCALE GENOMIC DNA]</scope>
    <source>
        <strain evidence="5">EC11</strain>
    </source>
</reference>
<dbReference type="Pfam" id="PF00245">
    <property type="entry name" value="Alk_phosphatase"/>
    <property type="match status" value="3"/>
</dbReference>
<evidence type="ECO:0000256" key="3">
    <source>
        <dbReference type="SAM" id="SignalP"/>
    </source>
</evidence>
<dbReference type="InterPro" id="IPR039559">
    <property type="entry name" value="AIM6_PI-PLC-like_dom"/>
</dbReference>
<dbReference type="RefSeq" id="WP_140960393.1">
    <property type="nucleotide sequence ID" value="NZ_VEVQ02000002.1"/>
</dbReference>
<feature type="chain" id="PRO_5046560757" evidence="3">
    <location>
        <begin position="20"/>
        <end position="600"/>
    </location>
</feature>
<proteinExistence type="inferred from homology"/>
<evidence type="ECO:0000313" key="5">
    <source>
        <dbReference type="Proteomes" id="UP000817854"/>
    </source>
</evidence>
<dbReference type="SMART" id="SM00098">
    <property type="entry name" value="alkPPc"/>
    <property type="match status" value="1"/>
</dbReference>
<comment type="caution">
    <text evidence="4">The sequence shown here is derived from an EMBL/GenBank/DDBJ whole genome shotgun (WGS) entry which is preliminary data.</text>
</comment>
<evidence type="ECO:0000256" key="1">
    <source>
        <dbReference type="ARBA" id="ARBA00022553"/>
    </source>
</evidence>
<evidence type="ECO:0000313" key="4">
    <source>
        <dbReference type="EMBL" id="NHN24878.1"/>
    </source>
</evidence>
<dbReference type="InterPro" id="IPR017850">
    <property type="entry name" value="Alkaline_phosphatase_core_sf"/>
</dbReference>
<dbReference type="PANTHER" id="PTHR11596:SF5">
    <property type="entry name" value="ALKALINE PHOSPHATASE"/>
    <property type="match status" value="1"/>
</dbReference>
<reference evidence="4 5" key="3">
    <citation type="submission" date="2020-02" db="EMBL/GenBank/DDBJ databases">
        <title>Flavobacterium profundi sp. nov., isolated from a deep-sea seamount.</title>
        <authorList>
            <person name="Zhang D.-C."/>
        </authorList>
    </citation>
    <scope>NUCLEOTIDE SEQUENCE [LARGE SCALE GENOMIC DNA]</scope>
    <source>
        <strain evidence="4 5">EC11</strain>
    </source>
</reference>
<dbReference type="SUPFAM" id="SSF51695">
    <property type="entry name" value="PLC-like phosphodiesterases"/>
    <property type="match status" value="1"/>
</dbReference>
<reference evidence="4 5" key="2">
    <citation type="submission" date="2019-05" db="EMBL/GenBank/DDBJ databases">
        <authorList>
            <person name="Lianzixin W."/>
        </authorList>
    </citation>
    <scope>NUCLEOTIDE SEQUENCE [LARGE SCALE GENOMIC DNA]</scope>
    <source>
        <strain evidence="4 5">EC11</strain>
    </source>
</reference>
<dbReference type="SUPFAM" id="SSF53649">
    <property type="entry name" value="Alkaline phosphatase-like"/>
    <property type="match status" value="1"/>
</dbReference>
<dbReference type="Gene3D" id="3.40.720.10">
    <property type="entry name" value="Alkaline Phosphatase, subunit A"/>
    <property type="match status" value="1"/>
</dbReference>
<comment type="similarity">
    <text evidence="2">Belongs to the alkaline phosphatase family.</text>
</comment>
<sequence>MSKVYNVFLFFLFANLVVSQNTTYVHSHNDYSQAVPFWNAFSAGANSIEVDVFLKNNTLYATHSKADIIEGRTIENLYLEPLQKVVSLKLGDNQNIQLLIDVKSEAYKTLDKIIEILKKYPDLIKNNKIGFIISGNRPKPDDYKNYPEYITFDYQSLDPISDEAWEKVALISLDFAQFSSWNGKGRLIKEEKEKIIAVIKTAHSYKKPFRFSNKMLFRFWGTPDSKTAWKCFVDLGVDFICTDHPFACINYVKSLPQRVYTNQVFSEVYTPSFQYDQKSKPVKNVILLIGDGNGLTQLSSATLANKGSLTITQLKSIGFIKTQSADDFTTDSAAAGTALATGQKTYNRAIGVDTYGNPLINITEIAQKNHFKTGIITTDDVTGATPAAFYAHQKDRGEEYKIAQDLLKSNLNLFIGGGKNQFKDFGNFEILDSPKMISESKSNKIGFFMSDKAVLGVLEGRANLLAEVTANSLIYFKAKEQPFFLMVEGAQIDSYGHMNKVSGIVSEGIDFDKAVTEAIKFADANEGTLVIITADHETSGFSIPQGDLKKHQIEGGFTTQDHTGTLVPIFAYGPHSDEFAGVYENNEVFHKILSILKLSK</sequence>
<dbReference type="Pfam" id="PF13653">
    <property type="entry name" value="GDPD_2"/>
    <property type="match status" value="1"/>
</dbReference>
<dbReference type="InterPro" id="IPR017946">
    <property type="entry name" value="PLC-like_Pdiesterase_TIM-brl"/>
</dbReference>
<organism evidence="4 5">
    <name type="scientific">Flavobacterium jejuense</name>
    <dbReference type="NCBI Taxonomy" id="1544455"/>
    <lineage>
        <taxon>Bacteria</taxon>
        <taxon>Pseudomonadati</taxon>
        <taxon>Bacteroidota</taxon>
        <taxon>Flavobacteriia</taxon>
        <taxon>Flavobacteriales</taxon>
        <taxon>Flavobacteriaceae</taxon>
        <taxon>Flavobacterium</taxon>
    </lineage>
</organism>
<dbReference type="EMBL" id="VEVQ02000002">
    <property type="protein sequence ID" value="NHN24878.1"/>
    <property type="molecule type" value="Genomic_DNA"/>
</dbReference>
<accession>A0ABX0IMD7</accession>
<keyword evidence="3" id="KW-0732">Signal</keyword>
<dbReference type="CDD" id="cd08577">
    <property type="entry name" value="PI-PLCc_GDPD_SF_unchar3"/>
    <property type="match status" value="1"/>
</dbReference>
<dbReference type="PANTHER" id="PTHR11596">
    <property type="entry name" value="ALKALINE PHOSPHATASE"/>
    <property type="match status" value="1"/>
</dbReference>
<dbReference type="Gene3D" id="3.20.20.190">
    <property type="entry name" value="Phosphatidylinositol (PI) phosphodiesterase"/>
    <property type="match status" value="1"/>
</dbReference>
<evidence type="ECO:0000256" key="2">
    <source>
        <dbReference type="RuleBase" id="RU003946"/>
    </source>
</evidence>
<protein>
    <submittedName>
        <fullName evidence="4">Alkaline phosphatase</fullName>
    </submittedName>
</protein>
<keyword evidence="1" id="KW-0597">Phosphoprotein</keyword>
<dbReference type="PRINTS" id="PR00113">
    <property type="entry name" value="ALKPHPHTASE"/>
</dbReference>